<reference evidence="1 2" key="1">
    <citation type="submission" date="2017-01" db="EMBL/GenBank/DDBJ databases">
        <authorList>
            <person name="Erauso G."/>
        </authorList>
    </citation>
    <scope>NUCLEOTIDE SEQUENCE [LARGE SCALE GENOMIC DNA]</scope>
    <source>
        <strain evidence="1">MESINF1</strain>
    </source>
</reference>
<proteinExistence type="predicted"/>
<dbReference type="EMBL" id="LS974202">
    <property type="protein sequence ID" value="SSC12263.1"/>
    <property type="molecule type" value="Genomic_DNA"/>
</dbReference>
<organism evidence="1 2">
    <name type="scientific">Mesotoga infera</name>
    <dbReference type="NCBI Taxonomy" id="1236046"/>
    <lineage>
        <taxon>Bacteria</taxon>
        <taxon>Thermotogati</taxon>
        <taxon>Thermotogota</taxon>
        <taxon>Thermotogae</taxon>
        <taxon>Kosmotogales</taxon>
        <taxon>Kosmotogaceae</taxon>
        <taxon>Mesotoga</taxon>
    </lineage>
</organism>
<protein>
    <submittedName>
        <fullName evidence="1">Uncharacterized protein</fullName>
    </submittedName>
</protein>
<sequence>MAMLRSFQPRGDSASKSRVADTLRMLERSGWINKEHGKYSITYCVHAELNRKPRILIKHSSINCYCTESRH</sequence>
<evidence type="ECO:0000313" key="2">
    <source>
        <dbReference type="Proteomes" id="UP000250796"/>
    </source>
</evidence>
<dbReference type="AlphaFoldDB" id="A0A7Z7LF04"/>
<gene>
    <name evidence="1" type="ORF">MESINF_0814</name>
</gene>
<evidence type="ECO:0000313" key="1">
    <source>
        <dbReference type="EMBL" id="SSC12263.1"/>
    </source>
</evidence>
<accession>A0A7Z7LF04</accession>
<dbReference type="KEGG" id="minf:MESINF_0814"/>
<keyword evidence="2" id="KW-1185">Reference proteome</keyword>
<name>A0A7Z7LF04_9BACT</name>
<dbReference type="Proteomes" id="UP000250796">
    <property type="component" value="Chromosome MESINF"/>
</dbReference>